<evidence type="ECO:0000256" key="3">
    <source>
        <dbReference type="ARBA" id="ARBA00022692"/>
    </source>
</evidence>
<keyword evidence="5 6" id="KW-0472">Membrane</keyword>
<evidence type="ECO:0000313" key="7">
    <source>
        <dbReference type="Proteomes" id="UP000887574"/>
    </source>
</evidence>
<keyword evidence="2" id="KW-0813">Transport</keyword>
<dbReference type="GO" id="GO:0005765">
    <property type="term" value="C:lysosomal membrane"/>
    <property type="evidence" value="ECO:0007669"/>
    <property type="project" value="TreeGrafter"/>
</dbReference>
<dbReference type="GO" id="GO:0022857">
    <property type="term" value="F:transmembrane transporter activity"/>
    <property type="evidence" value="ECO:0007669"/>
    <property type="project" value="InterPro"/>
</dbReference>
<dbReference type="GO" id="GO:0012505">
    <property type="term" value="C:endomembrane system"/>
    <property type="evidence" value="ECO:0007669"/>
    <property type="project" value="UniProtKB-SubCell"/>
</dbReference>
<reference evidence="8" key="1">
    <citation type="submission" date="2022-11" db="UniProtKB">
        <authorList>
            <consortium name="WormBaseParasite"/>
        </authorList>
    </citation>
    <scope>IDENTIFICATION</scope>
</reference>
<comment type="subcellular location">
    <subcellularLocation>
        <location evidence="1">Endomembrane system</location>
        <topology evidence="1">Multi-pass membrane protein</topology>
    </subcellularLocation>
</comment>
<dbReference type="PANTHER" id="PTHR23510:SF3">
    <property type="entry name" value="MAJOR FACILITATOR SUPERFAMILY DOMAIN-CONTAINING PROTEIN 8"/>
    <property type="match status" value="1"/>
</dbReference>
<evidence type="ECO:0000256" key="1">
    <source>
        <dbReference type="ARBA" id="ARBA00004127"/>
    </source>
</evidence>
<feature type="transmembrane region" description="Helical" evidence="6">
    <location>
        <begin position="198"/>
        <end position="218"/>
    </location>
</feature>
<keyword evidence="4 6" id="KW-1133">Transmembrane helix</keyword>
<dbReference type="WBParaSite" id="jg10632">
    <property type="protein sequence ID" value="jg10632"/>
    <property type="gene ID" value="jg10632"/>
</dbReference>
<dbReference type="Proteomes" id="UP000887574">
    <property type="component" value="Unplaced"/>
</dbReference>
<dbReference type="InterPro" id="IPR051068">
    <property type="entry name" value="MFS_Domain-Containing_Protein"/>
</dbReference>
<feature type="transmembrane region" description="Helical" evidence="6">
    <location>
        <begin position="52"/>
        <end position="75"/>
    </location>
</feature>
<dbReference type="PANTHER" id="PTHR23510">
    <property type="entry name" value="INNER MEMBRANE TRANSPORT PROTEIN YAJR"/>
    <property type="match status" value="1"/>
</dbReference>
<name>A0A915CP52_9BILA</name>
<sequence length="418" mass="45813">MQDYKTKKSGTNWSNVYRISAFAFVDAFQFSFFVWSFWPFVQQLDPAISPSFIGLIMAVSGVGEALSAPLLGYWSNRIGKVIPPLIASLCLSIVANCSYMCLNGMPLRIRSIALLISRFLSGAGSDQCHWLISQRNRGITLAYVASCSTTYDRTRAMALCGGGALIGLTAGPAIQMGFTWIGSKGFDVLGFGLLRISMYTAPALLALLINFGCILFVLTSLPDNLDECDEDTISRKPVDNIDSTTIHETLTIYNNDDSIHRNSELGLQLSSSRQRNLSSACMSSASDDDDTEDNKSIASGASFSSIASRSSRGMDLVAVLVCMTTRSARMLVTSNVESVGAPYSQIMFNFDEKEVLTYNSMVQAALGVFTVGMLIVYAGTSYTRRVSERTNCIGAMLALLFFHLLTFSWFFCQERWIV</sequence>
<evidence type="ECO:0000256" key="4">
    <source>
        <dbReference type="ARBA" id="ARBA00022989"/>
    </source>
</evidence>
<feature type="transmembrane region" description="Helical" evidence="6">
    <location>
        <begin position="356"/>
        <end position="380"/>
    </location>
</feature>
<dbReference type="SUPFAM" id="SSF103473">
    <property type="entry name" value="MFS general substrate transporter"/>
    <property type="match status" value="1"/>
</dbReference>
<dbReference type="InterPro" id="IPR036259">
    <property type="entry name" value="MFS_trans_sf"/>
</dbReference>
<dbReference type="InterPro" id="IPR011701">
    <property type="entry name" value="MFS"/>
</dbReference>
<protein>
    <submittedName>
        <fullName evidence="8">Uncharacterized protein</fullName>
    </submittedName>
</protein>
<evidence type="ECO:0000313" key="8">
    <source>
        <dbReference type="WBParaSite" id="jg10632"/>
    </source>
</evidence>
<dbReference type="AlphaFoldDB" id="A0A915CP52"/>
<organism evidence="7 8">
    <name type="scientific">Ditylenchus dipsaci</name>
    <dbReference type="NCBI Taxonomy" id="166011"/>
    <lineage>
        <taxon>Eukaryota</taxon>
        <taxon>Metazoa</taxon>
        <taxon>Ecdysozoa</taxon>
        <taxon>Nematoda</taxon>
        <taxon>Chromadorea</taxon>
        <taxon>Rhabditida</taxon>
        <taxon>Tylenchina</taxon>
        <taxon>Tylenchomorpha</taxon>
        <taxon>Sphaerularioidea</taxon>
        <taxon>Anguinidae</taxon>
        <taxon>Anguininae</taxon>
        <taxon>Ditylenchus</taxon>
    </lineage>
</organism>
<keyword evidence="3 6" id="KW-0812">Transmembrane</keyword>
<keyword evidence="7" id="KW-1185">Reference proteome</keyword>
<dbReference type="Pfam" id="PF07690">
    <property type="entry name" value="MFS_1"/>
    <property type="match status" value="1"/>
</dbReference>
<evidence type="ECO:0000256" key="5">
    <source>
        <dbReference type="ARBA" id="ARBA00023136"/>
    </source>
</evidence>
<proteinExistence type="predicted"/>
<dbReference type="Gene3D" id="1.20.1250.20">
    <property type="entry name" value="MFS general substrate transporter like domains"/>
    <property type="match status" value="1"/>
</dbReference>
<accession>A0A915CP52</accession>
<feature type="transmembrane region" description="Helical" evidence="6">
    <location>
        <begin position="156"/>
        <end position="178"/>
    </location>
</feature>
<evidence type="ECO:0000256" key="6">
    <source>
        <dbReference type="SAM" id="Phobius"/>
    </source>
</evidence>
<evidence type="ECO:0000256" key="2">
    <source>
        <dbReference type="ARBA" id="ARBA00022448"/>
    </source>
</evidence>
<feature type="transmembrane region" description="Helical" evidence="6">
    <location>
        <begin position="392"/>
        <end position="411"/>
    </location>
</feature>
<feature type="transmembrane region" description="Helical" evidence="6">
    <location>
        <begin position="20"/>
        <end position="40"/>
    </location>
</feature>